<proteinExistence type="predicted"/>
<protein>
    <recommendedName>
        <fullName evidence="4">Lipoprotein</fullName>
    </recommendedName>
</protein>
<sequence length="261" mass="27962">MKKISGIATIVILVVLAVGGGVWTINKHNSQKTYQTELKAAQKNVNEKKYTQAIANLNDAKKASKGTEQKTVVTYLKQIKLFITAENTTDNNKAKNNYQKVKNIENGYTILRKRAINALDKLIDATTSSKVSSVVSSAKSSVSSSITSSSKKTSSANTTSDTSTTESSKAKTSSKKATSKVTKDQNEGVGSADAAKKYSKDAMGKTITDNEVSQARTTLKKANIDEGAFPDSDIKKFIKEASKANSGGLVQVVKDYLKSGE</sequence>
<organism evidence="2 3">
    <name type="scientific">Periweissella beninensis</name>
    <dbReference type="NCBI Taxonomy" id="504936"/>
    <lineage>
        <taxon>Bacteria</taxon>
        <taxon>Bacillati</taxon>
        <taxon>Bacillota</taxon>
        <taxon>Bacilli</taxon>
        <taxon>Lactobacillales</taxon>
        <taxon>Lactobacillaceae</taxon>
        <taxon>Periweissella</taxon>
    </lineage>
</organism>
<reference evidence="2" key="1">
    <citation type="submission" date="2021-04" db="EMBL/GenBank/DDBJ databases">
        <title>Taxonomic assessment of Weissella genus.</title>
        <authorList>
            <person name="Fanelli F."/>
            <person name="Chieffi D."/>
            <person name="Dell'Aquila A."/>
            <person name="Gyu-Sung C."/>
            <person name="Franz C.M.A.P."/>
            <person name="Fusco V."/>
        </authorList>
    </citation>
    <scope>NUCLEOTIDE SEQUENCE</scope>
    <source>
        <strain evidence="2">LMG 25373</strain>
    </source>
</reference>
<evidence type="ECO:0000313" key="2">
    <source>
        <dbReference type="EMBL" id="MCM2437184.1"/>
    </source>
</evidence>
<accession>A0ABT0VJW2</accession>
<evidence type="ECO:0000256" key="1">
    <source>
        <dbReference type="SAM" id="MobiDB-lite"/>
    </source>
</evidence>
<name>A0ABT0VJW2_9LACO</name>
<comment type="caution">
    <text evidence="2">The sequence shown here is derived from an EMBL/GenBank/DDBJ whole genome shotgun (WGS) entry which is preliminary data.</text>
</comment>
<feature type="compositionally biased region" description="Low complexity" evidence="1">
    <location>
        <begin position="142"/>
        <end position="171"/>
    </location>
</feature>
<feature type="compositionally biased region" description="Basic and acidic residues" evidence="1">
    <location>
        <begin position="194"/>
        <end position="203"/>
    </location>
</feature>
<dbReference type="Proteomes" id="UP001057481">
    <property type="component" value="Unassembled WGS sequence"/>
</dbReference>
<dbReference type="EMBL" id="JAGMVS010000055">
    <property type="protein sequence ID" value="MCM2437184.1"/>
    <property type="molecule type" value="Genomic_DNA"/>
</dbReference>
<keyword evidence="3" id="KW-1185">Reference proteome</keyword>
<feature type="region of interest" description="Disordered" evidence="1">
    <location>
        <begin position="142"/>
        <end position="209"/>
    </location>
</feature>
<gene>
    <name evidence="2" type="ORF">KAK10_04535</name>
</gene>
<evidence type="ECO:0008006" key="4">
    <source>
        <dbReference type="Google" id="ProtNLM"/>
    </source>
</evidence>
<evidence type="ECO:0000313" key="3">
    <source>
        <dbReference type="Proteomes" id="UP001057481"/>
    </source>
</evidence>
<dbReference type="RefSeq" id="WP_205144313.1">
    <property type="nucleotide sequence ID" value="NZ_JAFBDN010000032.1"/>
</dbReference>